<dbReference type="EMBL" id="JAPEVA010000028">
    <property type="protein sequence ID" value="KAJ4406223.1"/>
    <property type="molecule type" value="Genomic_DNA"/>
</dbReference>
<evidence type="ECO:0000256" key="1">
    <source>
        <dbReference type="SAM" id="MobiDB-lite"/>
    </source>
</evidence>
<accession>A0A9W8ZGD4</accession>
<feature type="compositionally biased region" description="Basic and acidic residues" evidence="1">
    <location>
        <begin position="79"/>
        <end position="96"/>
    </location>
</feature>
<dbReference type="OrthoDB" id="3796623at2759"/>
<feature type="region of interest" description="Disordered" evidence="1">
    <location>
        <begin position="1"/>
        <end position="96"/>
    </location>
</feature>
<proteinExistence type="predicted"/>
<organism evidence="2 3">
    <name type="scientific">Didymella pomorum</name>
    <dbReference type="NCBI Taxonomy" id="749634"/>
    <lineage>
        <taxon>Eukaryota</taxon>
        <taxon>Fungi</taxon>
        <taxon>Dikarya</taxon>
        <taxon>Ascomycota</taxon>
        <taxon>Pezizomycotina</taxon>
        <taxon>Dothideomycetes</taxon>
        <taxon>Pleosporomycetidae</taxon>
        <taxon>Pleosporales</taxon>
        <taxon>Pleosporineae</taxon>
        <taxon>Didymellaceae</taxon>
        <taxon>Didymella</taxon>
    </lineage>
</organism>
<protein>
    <submittedName>
        <fullName evidence="2">Uncharacterized protein</fullName>
    </submittedName>
</protein>
<gene>
    <name evidence="2" type="ORF">N0V91_004675</name>
</gene>
<dbReference type="AlphaFoldDB" id="A0A9W8ZGD4"/>
<keyword evidence="3" id="KW-1185">Reference proteome</keyword>
<evidence type="ECO:0000313" key="3">
    <source>
        <dbReference type="Proteomes" id="UP001140510"/>
    </source>
</evidence>
<dbReference type="Proteomes" id="UP001140510">
    <property type="component" value="Unassembled WGS sequence"/>
</dbReference>
<comment type="caution">
    <text evidence="2">The sequence shown here is derived from an EMBL/GenBank/DDBJ whole genome shotgun (WGS) entry which is preliminary data.</text>
</comment>
<evidence type="ECO:0000313" key="2">
    <source>
        <dbReference type="EMBL" id="KAJ4406223.1"/>
    </source>
</evidence>
<sequence length="222" mass="27157">MSSFTYHHTRTRSRSRSRERTQPPLPRRTSFKRQRLFPSDSDDEYDDYPYSGAHRPSRALVTRNTPSQLERWNIWSSPDRSRADSGTEEASRERERRIRRVSFADRDDADADEEREFRLRVARLREREREERLSPRPRYRAESDDERVSPRVWGAELFRRERCVSEDYEARERAKSRSRERFWGDGNEVIEREFDGERVVRWRRVKRTRMDEWRPLAGFRRS</sequence>
<reference evidence="2" key="1">
    <citation type="submission" date="2022-10" db="EMBL/GenBank/DDBJ databases">
        <title>Tapping the CABI collections for fungal endophytes: first genome assemblies for Collariella, Neodidymelliopsis, Ascochyta clinopodiicola, Didymella pomorum, Didymosphaeria variabile, Neocosmospora piperis and Neocucurbitaria cava.</title>
        <authorList>
            <person name="Hill R."/>
        </authorList>
    </citation>
    <scope>NUCLEOTIDE SEQUENCE</scope>
    <source>
        <strain evidence="2">IMI 355091</strain>
    </source>
</reference>
<feature type="compositionally biased region" description="Polar residues" evidence="1">
    <location>
        <begin position="62"/>
        <end position="78"/>
    </location>
</feature>
<name>A0A9W8ZGD4_9PLEO</name>